<protein>
    <recommendedName>
        <fullName evidence="3">histidine kinase</fullName>
        <ecNumber evidence="3">2.7.13.3</ecNumber>
    </recommendedName>
</protein>
<proteinExistence type="predicted"/>
<evidence type="ECO:0000256" key="5">
    <source>
        <dbReference type="ARBA" id="ARBA00022679"/>
    </source>
</evidence>
<dbReference type="Gene3D" id="1.10.287.130">
    <property type="match status" value="1"/>
</dbReference>
<dbReference type="STRING" id="980251.GCA_001642875_00239"/>
<reference evidence="10 11" key="1">
    <citation type="submission" date="2019-08" db="EMBL/GenBank/DDBJ databases">
        <title>Deep-cultivation of Planctomycetes and their phenomic and genomic characterization uncovers novel biology.</title>
        <authorList>
            <person name="Wiegand S."/>
            <person name="Jogler M."/>
            <person name="Boedeker C."/>
            <person name="Pinto D."/>
            <person name="Vollmers J."/>
            <person name="Rivas-Marin E."/>
            <person name="Kohn T."/>
            <person name="Peeters S.H."/>
            <person name="Heuer A."/>
            <person name="Rast P."/>
            <person name="Oberbeckmann S."/>
            <person name="Bunk B."/>
            <person name="Jeske O."/>
            <person name="Meyerdierks A."/>
            <person name="Storesund J.E."/>
            <person name="Kallscheuer N."/>
            <person name="Luecker S."/>
            <person name="Lage O.M."/>
            <person name="Pohl T."/>
            <person name="Merkel B.J."/>
            <person name="Hornburger P."/>
            <person name="Mueller R.-W."/>
            <person name="Bruemmer F."/>
            <person name="Labrenz M."/>
            <person name="Spormann A.M."/>
            <person name="Op den Camp H."/>
            <person name="Overmann J."/>
            <person name="Amann R."/>
            <person name="Jetten M.S.M."/>
            <person name="Mascher T."/>
            <person name="Medema M.H."/>
            <person name="Devos D.P."/>
            <person name="Kaster A.-K."/>
            <person name="Ovreas L."/>
            <person name="Rohde M."/>
            <person name="Galperin M.Y."/>
            <person name="Jogler C."/>
        </authorList>
    </citation>
    <scope>NUCLEOTIDE SEQUENCE [LARGE SCALE GENOMIC DNA]</scope>
    <source>
        <strain evidence="10 11">FC18</strain>
    </source>
</reference>
<feature type="domain" description="Histidine kinase" evidence="8">
    <location>
        <begin position="384"/>
        <end position="596"/>
    </location>
</feature>
<organism evidence="10 11">
    <name type="scientific">Mariniblastus fucicola</name>
    <dbReference type="NCBI Taxonomy" id="980251"/>
    <lineage>
        <taxon>Bacteria</taxon>
        <taxon>Pseudomonadati</taxon>
        <taxon>Planctomycetota</taxon>
        <taxon>Planctomycetia</taxon>
        <taxon>Pirellulales</taxon>
        <taxon>Pirellulaceae</taxon>
        <taxon>Mariniblastus</taxon>
    </lineage>
</organism>
<dbReference type="InterPro" id="IPR050351">
    <property type="entry name" value="BphY/WalK/GraS-like"/>
</dbReference>
<dbReference type="InterPro" id="IPR003660">
    <property type="entry name" value="HAMP_dom"/>
</dbReference>
<dbReference type="Proteomes" id="UP000322214">
    <property type="component" value="Chromosome"/>
</dbReference>
<dbReference type="GO" id="GO:0016020">
    <property type="term" value="C:membrane"/>
    <property type="evidence" value="ECO:0007669"/>
    <property type="project" value="UniProtKB-SubCell"/>
</dbReference>
<keyword evidence="4" id="KW-0597">Phosphoprotein</keyword>
<dbReference type="PROSITE" id="PS50109">
    <property type="entry name" value="HIS_KIN"/>
    <property type="match status" value="1"/>
</dbReference>
<dbReference type="AlphaFoldDB" id="A0A5B9PGF1"/>
<feature type="coiled-coil region" evidence="7">
    <location>
        <begin position="347"/>
        <end position="381"/>
    </location>
</feature>
<dbReference type="PROSITE" id="PS50885">
    <property type="entry name" value="HAMP"/>
    <property type="match status" value="1"/>
</dbReference>
<dbReference type="GO" id="GO:0000156">
    <property type="term" value="F:phosphorelay response regulator activity"/>
    <property type="evidence" value="ECO:0007669"/>
    <property type="project" value="TreeGrafter"/>
</dbReference>
<accession>A0A5B9PGF1</accession>
<dbReference type="GO" id="GO:0000155">
    <property type="term" value="F:phosphorelay sensor kinase activity"/>
    <property type="evidence" value="ECO:0007669"/>
    <property type="project" value="InterPro"/>
</dbReference>
<dbReference type="PANTHER" id="PTHR42878">
    <property type="entry name" value="TWO-COMPONENT HISTIDINE KINASE"/>
    <property type="match status" value="1"/>
</dbReference>
<dbReference type="KEGG" id="mff:MFFC18_37460"/>
<dbReference type="SUPFAM" id="SSF47384">
    <property type="entry name" value="Homodimeric domain of signal transducing histidine kinase"/>
    <property type="match status" value="1"/>
</dbReference>
<dbReference type="Gene3D" id="3.30.565.10">
    <property type="entry name" value="Histidine kinase-like ATPase, C-terminal domain"/>
    <property type="match status" value="1"/>
</dbReference>
<dbReference type="SMART" id="SM00387">
    <property type="entry name" value="HATPase_c"/>
    <property type="match status" value="1"/>
</dbReference>
<dbReference type="InterPro" id="IPR036890">
    <property type="entry name" value="HATPase_C_sf"/>
</dbReference>
<dbReference type="InterPro" id="IPR003594">
    <property type="entry name" value="HATPase_dom"/>
</dbReference>
<feature type="domain" description="HAMP" evidence="9">
    <location>
        <begin position="299"/>
        <end position="352"/>
    </location>
</feature>
<comment type="catalytic activity">
    <reaction evidence="1">
        <text>ATP + protein L-histidine = ADP + protein N-phospho-L-histidine.</text>
        <dbReference type="EC" id="2.7.13.3"/>
    </reaction>
</comment>
<dbReference type="SUPFAM" id="SSF158472">
    <property type="entry name" value="HAMP domain-like"/>
    <property type="match status" value="1"/>
</dbReference>
<dbReference type="Pfam" id="PF00512">
    <property type="entry name" value="HisKA"/>
    <property type="match status" value="1"/>
</dbReference>
<dbReference type="GO" id="GO:0007234">
    <property type="term" value="P:osmosensory signaling via phosphorelay pathway"/>
    <property type="evidence" value="ECO:0007669"/>
    <property type="project" value="TreeGrafter"/>
</dbReference>
<dbReference type="SMART" id="SM00388">
    <property type="entry name" value="HisKA"/>
    <property type="match status" value="1"/>
</dbReference>
<dbReference type="InterPro" id="IPR005467">
    <property type="entry name" value="His_kinase_dom"/>
</dbReference>
<dbReference type="InterPro" id="IPR036097">
    <property type="entry name" value="HisK_dim/P_sf"/>
</dbReference>
<evidence type="ECO:0000256" key="1">
    <source>
        <dbReference type="ARBA" id="ARBA00000085"/>
    </source>
</evidence>
<sequence>MLIAVFFSVGKFVDWFGDSHIQARQSTARRMSLINMDVLQLELDTQQIRQSVDQFVETGHESFSTEVERCCNEVLAKVGSDTAKNADAEIRNRYEKIGAHLRTYLKNFEMVVAEREIRKSLRDKKFQSITVKFFEQIELTRTEIGQSSETTFDNRGLSDCEAAIRSANLAFLSYFDTPDSTAANKAISSILEAKTCLSMVQAAPDHAERLEKLIEEYTVTGMRMVHATRSYLYLRNVVMAGEQSEISFYARGLRELAAGKLKQINIENERKMASTRIMVRTINLAAGLASVLVAVSLAYKILPPITRLTSCFERLSDGESVDSIPGEDRPDEIGKMARAATVFRDSNNRTRELLEETRLLNSELERKSVELKEKNDELDDFAYVASHDLKSPLRGIRQLAQWINEDARDRLESASQKHIDQLLGRVGKLESLLDDLLDFSRVATGDSMAEMVDLGELIEDAVEMLDNPHEINIQYDIDVPQLKITKVQFEQVVLNLVGNAIKHNDKEAEGCIRIHGRVTEENELMLSVADNGPGIHPGNHDRVFQMYQRVGDAQVEGSGMGLAIVRKQVRKSGGDIHVESDIGMGAVFELSWPVEIECVENRERELCHER</sequence>
<keyword evidence="5 10" id="KW-0808">Transferase</keyword>
<evidence type="ECO:0000259" key="9">
    <source>
        <dbReference type="PROSITE" id="PS50885"/>
    </source>
</evidence>
<evidence type="ECO:0000256" key="4">
    <source>
        <dbReference type="ARBA" id="ARBA00022553"/>
    </source>
</evidence>
<evidence type="ECO:0000256" key="6">
    <source>
        <dbReference type="ARBA" id="ARBA00022777"/>
    </source>
</evidence>
<evidence type="ECO:0000256" key="7">
    <source>
        <dbReference type="SAM" id="Coils"/>
    </source>
</evidence>
<evidence type="ECO:0000256" key="3">
    <source>
        <dbReference type="ARBA" id="ARBA00012438"/>
    </source>
</evidence>
<dbReference type="Pfam" id="PF02518">
    <property type="entry name" value="HATPase_c"/>
    <property type="match status" value="1"/>
</dbReference>
<evidence type="ECO:0000313" key="11">
    <source>
        <dbReference type="Proteomes" id="UP000322214"/>
    </source>
</evidence>
<evidence type="ECO:0000259" key="8">
    <source>
        <dbReference type="PROSITE" id="PS50109"/>
    </source>
</evidence>
<keyword evidence="6" id="KW-0418">Kinase</keyword>
<keyword evidence="7" id="KW-0175">Coiled coil</keyword>
<dbReference type="SUPFAM" id="SSF55874">
    <property type="entry name" value="ATPase domain of HSP90 chaperone/DNA topoisomerase II/histidine kinase"/>
    <property type="match status" value="1"/>
</dbReference>
<gene>
    <name evidence="10" type="primary">cph1_2</name>
    <name evidence="10" type="ORF">MFFC18_37460</name>
</gene>
<dbReference type="PRINTS" id="PR00344">
    <property type="entry name" value="BCTRLSENSOR"/>
</dbReference>
<dbReference type="PANTHER" id="PTHR42878:SF15">
    <property type="entry name" value="BACTERIOPHYTOCHROME"/>
    <property type="match status" value="1"/>
</dbReference>
<dbReference type="InterPro" id="IPR003661">
    <property type="entry name" value="HisK_dim/P_dom"/>
</dbReference>
<evidence type="ECO:0000313" key="10">
    <source>
        <dbReference type="EMBL" id="QEG23842.1"/>
    </source>
</evidence>
<dbReference type="EMBL" id="CP042912">
    <property type="protein sequence ID" value="QEG23842.1"/>
    <property type="molecule type" value="Genomic_DNA"/>
</dbReference>
<dbReference type="InterPro" id="IPR004358">
    <property type="entry name" value="Sig_transdc_His_kin-like_C"/>
</dbReference>
<dbReference type="GO" id="GO:0030295">
    <property type="term" value="F:protein kinase activator activity"/>
    <property type="evidence" value="ECO:0007669"/>
    <property type="project" value="TreeGrafter"/>
</dbReference>
<dbReference type="EC" id="2.7.13.3" evidence="3"/>
<comment type="subcellular location">
    <subcellularLocation>
        <location evidence="2">Membrane</location>
    </subcellularLocation>
</comment>
<evidence type="ECO:0000256" key="2">
    <source>
        <dbReference type="ARBA" id="ARBA00004370"/>
    </source>
</evidence>
<dbReference type="CDD" id="cd00082">
    <property type="entry name" value="HisKA"/>
    <property type="match status" value="1"/>
</dbReference>
<keyword evidence="11" id="KW-1185">Reference proteome</keyword>
<dbReference type="Gene3D" id="1.10.8.500">
    <property type="entry name" value="HAMP domain in histidine kinase"/>
    <property type="match status" value="1"/>
</dbReference>
<name>A0A5B9PGF1_9BACT</name>